<accession>A0A974XGI5</accession>
<evidence type="ECO:0000313" key="4">
    <source>
        <dbReference type="Proteomes" id="UP000663499"/>
    </source>
</evidence>
<dbReference type="Proteomes" id="UP000663499">
    <property type="component" value="Chromosome"/>
</dbReference>
<dbReference type="AlphaFoldDB" id="A0A974XGI5"/>
<dbReference type="RefSeq" id="WP_207299235.1">
    <property type="nucleotide sequence ID" value="NZ_CP071444.1"/>
</dbReference>
<dbReference type="Pfam" id="PF01968">
    <property type="entry name" value="Hydantoinase_A"/>
    <property type="match status" value="1"/>
</dbReference>
<feature type="domain" description="Hydantoinase A/oxoprolinase" evidence="1">
    <location>
        <begin position="187"/>
        <end position="329"/>
    </location>
</feature>
<dbReference type="InterPro" id="IPR043129">
    <property type="entry name" value="ATPase_NBD"/>
</dbReference>
<dbReference type="SUPFAM" id="SSF53067">
    <property type="entry name" value="Actin-like ATPase domain"/>
    <property type="match status" value="2"/>
</dbReference>
<evidence type="ECO:0000313" key="3">
    <source>
        <dbReference type="EMBL" id="QSX07893.1"/>
    </source>
</evidence>
<reference evidence="3" key="1">
    <citation type="submission" date="2021-03" db="EMBL/GenBank/DDBJ databases">
        <title>Alkalibacter marinus sp. nov., isolated from tidal flat sediment.</title>
        <authorList>
            <person name="Namirimu T."/>
            <person name="Yang J.-A."/>
            <person name="Yang S.-H."/>
            <person name="Kim Y.-J."/>
            <person name="Kwon K.K."/>
        </authorList>
    </citation>
    <scope>NUCLEOTIDE SEQUENCE</scope>
    <source>
        <strain evidence="3">ES005</strain>
    </source>
</reference>
<dbReference type="InterPro" id="IPR008040">
    <property type="entry name" value="Hydant_A_N"/>
</dbReference>
<evidence type="ECO:0000259" key="1">
    <source>
        <dbReference type="Pfam" id="PF01968"/>
    </source>
</evidence>
<name>A0A974XGI5_9FIRM</name>
<dbReference type="GO" id="GO:0017168">
    <property type="term" value="F:5-oxoprolinase (ATP-hydrolyzing) activity"/>
    <property type="evidence" value="ECO:0007669"/>
    <property type="project" value="TreeGrafter"/>
</dbReference>
<gene>
    <name evidence="3" type="ORF">J0B03_08745</name>
</gene>
<keyword evidence="4" id="KW-1185">Reference proteome</keyword>
<dbReference type="EMBL" id="CP071444">
    <property type="protein sequence ID" value="QSX07893.1"/>
    <property type="molecule type" value="Genomic_DNA"/>
</dbReference>
<feature type="domain" description="Hydantoinase/oxoprolinase N-terminal" evidence="2">
    <location>
        <begin position="5"/>
        <end position="166"/>
    </location>
</feature>
<dbReference type="PANTHER" id="PTHR11365:SF2">
    <property type="entry name" value="5-OXOPROLINASE"/>
    <property type="match status" value="1"/>
</dbReference>
<organism evidence="3 4">
    <name type="scientific">Alkalibacter rhizosphaerae</name>
    <dbReference type="NCBI Taxonomy" id="2815577"/>
    <lineage>
        <taxon>Bacteria</taxon>
        <taxon>Bacillati</taxon>
        <taxon>Bacillota</taxon>
        <taxon>Clostridia</taxon>
        <taxon>Eubacteriales</taxon>
        <taxon>Eubacteriaceae</taxon>
        <taxon>Alkalibacter</taxon>
    </lineage>
</organism>
<protein>
    <submittedName>
        <fullName evidence="3">Hydantoinase/oxoprolinase family protein</fullName>
    </submittedName>
</protein>
<dbReference type="GO" id="GO:0005829">
    <property type="term" value="C:cytosol"/>
    <property type="evidence" value="ECO:0007669"/>
    <property type="project" value="TreeGrafter"/>
</dbReference>
<dbReference type="InterPro" id="IPR002821">
    <property type="entry name" value="Hydantoinase_A"/>
</dbReference>
<dbReference type="Pfam" id="PF05378">
    <property type="entry name" value="Hydant_A_N"/>
    <property type="match status" value="1"/>
</dbReference>
<proteinExistence type="predicted"/>
<sequence>MRLGIGIDTGGTYTDAVLYDFESKTILHSAKSLTTKDDLAVGIGGALDKLPDDLMRQAEIVSLSTTLATNACVEEKGGRGKLVFIGGDEDVILRTGQSYGLPDNSEIFFLDGEVDYRGEVTKEPDWEAFVEDSKKWISDADAVAVVQQLGVRNSSTEQKAKELITSVYGLNTICGYELFSDLNYIKRGASTLLNARLIPVIKEFLDAIKSSLRQRGIHAPVVIVRSDGSLMSETFTTIRPVETLLCGPAASVMGGIELTGEEDCLIVDMGGTTTDIAIVKDAVPVKAHDGVKVGKWQTFVKAVYIDTFGLGGDSRVLIENTGSLSLGTERVIPLCIAAARNPEMKGKLKRLARTPRITHEPQHEFFFLVKDIESNHRYDADEQRICTALKEKGPLIYSEAADVLGKKFFSSRINRLEREGIIMRCGLTPTDMMHVKGDFDLFDGEASQLALEYLSNRLEQVPADLAETVYDLVKERLYFNIIRMMLEDKYPDYKREGLDFHMERLIHDSWKHWKTPDKRDFLQLSFKMPASLVGVGAPIHLFLPDVAAALGTKAVIPENAGVANAVGAIVGNVSATVEITVKPDPEGGYIVFGKEENTYTHDYDEALEIATEEARKAALEEAKKRGASGDISVSTKRDYNEALAKQMPVGMFLSTVISATAIGRVVL</sequence>
<dbReference type="InterPro" id="IPR045079">
    <property type="entry name" value="Oxoprolinase-like"/>
</dbReference>
<evidence type="ECO:0000259" key="2">
    <source>
        <dbReference type="Pfam" id="PF05378"/>
    </source>
</evidence>
<dbReference type="KEGG" id="alka:J0B03_08745"/>
<dbReference type="PANTHER" id="PTHR11365">
    <property type="entry name" value="5-OXOPROLINASE RELATED"/>
    <property type="match status" value="1"/>
</dbReference>
<dbReference type="GO" id="GO:0006749">
    <property type="term" value="P:glutathione metabolic process"/>
    <property type="evidence" value="ECO:0007669"/>
    <property type="project" value="TreeGrafter"/>
</dbReference>